<dbReference type="Pfam" id="PF03100">
    <property type="entry name" value="CcmE"/>
    <property type="match status" value="1"/>
</dbReference>
<comment type="caution">
    <text evidence="12">The sequence shown here is derived from an EMBL/GenBank/DDBJ whole genome shotgun (WGS) entry which is preliminary data.</text>
</comment>
<dbReference type="Gene3D" id="2.40.50.140">
    <property type="entry name" value="Nucleic acid-binding proteins"/>
    <property type="match status" value="1"/>
</dbReference>
<dbReference type="RefSeq" id="WP_373654914.1">
    <property type="nucleotide sequence ID" value="NZ_JBGUAW010000003.1"/>
</dbReference>
<evidence type="ECO:0000256" key="4">
    <source>
        <dbReference type="ARBA" id="ARBA00022723"/>
    </source>
</evidence>
<keyword evidence="6 10" id="KW-0735">Signal-anchor</keyword>
<keyword evidence="3 10" id="KW-0812">Transmembrane</keyword>
<keyword evidence="5 10" id="KW-0201">Cytochrome c-type biogenesis</keyword>
<keyword evidence="7 10" id="KW-1133">Transmembrane helix</keyword>
<dbReference type="PANTHER" id="PTHR34128">
    <property type="entry name" value="CYTOCHROME C-TYPE BIOGENESIS PROTEIN CCME HOMOLOG, MITOCHONDRIAL"/>
    <property type="match status" value="1"/>
</dbReference>
<reference evidence="12 13" key="1">
    <citation type="submission" date="2024-08" db="EMBL/GenBank/DDBJ databases">
        <title>Whole-genome sequencing of halo(alkali)philic microorganisms from hypersaline lakes.</title>
        <authorList>
            <person name="Sorokin D.Y."/>
            <person name="Merkel A.Y."/>
            <person name="Messina E."/>
            <person name="Yakimov M."/>
        </authorList>
    </citation>
    <scope>NUCLEOTIDE SEQUENCE [LARGE SCALE GENOMIC DNA]</scope>
    <source>
        <strain evidence="12 13">Cl-TMA</strain>
    </source>
</reference>
<comment type="function">
    <text evidence="10">Heme chaperone required for the biogenesis of c-type cytochromes. Transiently binds heme delivered by CcmC and transfers the heme to apo-cytochromes in a process facilitated by CcmF and CcmH.</text>
</comment>
<evidence type="ECO:0000313" key="13">
    <source>
        <dbReference type="Proteomes" id="UP001575181"/>
    </source>
</evidence>
<dbReference type="SUPFAM" id="SSF82093">
    <property type="entry name" value="Heme chaperone CcmE"/>
    <property type="match status" value="1"/>
</dbReference>
<dbReference type="InterPro" id="IPR012340">
    <property type="entry name" value="NA-bd_OB-fold"/>
</dbReference>
<keyword evidence="10" id="KW-1003">Cell membrane</keyword>
<organism evidence="12 13">
    <name type="scientific">Thiohalorhabdus methylotrophus</name>
    <dbReference type="NCBI Taxonomy" id="3242694"/>
    <lineage>
        <taxon>Bacteria</taxon>
        <taxon>Pseudomonadati</taxon>
        <taxon>Pseudomonadota</taxon>
        <taxon>Gammaproteobacteria</taxon>
        <taxon>Thiohalorhabdales</taxon>
        <taxon>Thiohalorhabdaceae</taxon>
        <taxon>Thiohalorhabdus</taxon>
    </lineage>
</organism>
<keyword evidence="2 10" id="KW-0349">Heme</keyword>
<proteinExistence type="inferred from homology"/>
<dbReference type="HAMAP" id="MF_01959">
    <property type="entry name" value="CcmE"/>
    <property type="match status" value="1"/>
</dbReference>
<keyword evidence="13" id="KW-1185">Reference proteome</keyword>
<dbReference type="InterPro" id="IPR036127">
    <property type="entry name" value="CcmE-like_sf"/>
</dbReference>
<name>A0ABV4TS29_9GAMM</name>
<evidence type="ECO:0000313" key="12">
    <source>
        <dbReference type="EMBL" id="MFA9460126.1"/>
    </source>
</evidence>
<accession>A0ABV4TS29</accession>
<evidence type="ECO:0000256" key="9">
    <source>
        <dbReference type="ARBA" id="ARBA00023136"/>
    </source>
</evidence>
<dbReference type="EMBL" id="JBGUAW010000003">
    <property type="protein sequence ID" value="MFA9460126.1"/>
    <property type="molecule type" value="Genomic_DNA"/>
</dbReference>
<dbReference type="NCBIfam" id="NF009731">
    <property type="entry name" value="PRK13254.1-5"/>
    <property type="match status" value="1"/>
</dbReference>
<evidence type="ECO:0000256" key="5">
    <source>
        <dbReference type="ARBA" id="ARBA00022748"/>
    </source>
</evidence>
<evidence type="ECO:0000256" key="7">
    <source>
        <dbReference type="ARBA" id="ARBA00022989"/>
    </source>
</evidence>
<dbReference type="Proteomes" id="UP001575181">
    <property type="component" value="Unassembled WGS sequence"/>
</dbReference>
<dbReference type="InterPro" id="IPR004329">
    <property type="entry name" value="CcmE"/>
</dbReference>
<feature type="topological domain" description="Extracellular" evidence="10">
    <location>
        <begin position="30"/>
        <end position="151"/>
    </location>
</feature>
<dbReference type="NCBIfam" id="NF009727">
    <property type="entry name" value="PRK13254.1-1"/>
    <property type="match status" value="1"/>
</dbReference>
<evidence type="ECO:0000256" key="1">
    <source>
        <dbReference type="ARBA" id="ARBA00004370"/>
    </source>
</evidence>
<protein>
    <recommendedName>
        <fullName evidence="10">Cytochrome c-type biogenesis protein CcmE</fullName>
    </recommendedName>
    <alternativeName>
        <fullName evidence="10">Cytochrome c maturation protein E</fullName>
    </alternativeName>
    <alternativeName>
        <fullName evidence="10">Heme chaperone CcmE</fullName>
    </alternativeName>
</protein>
<keyword evidence="4 10" id="KW-0479">Metal-binding</keyword>
<feature type="binding site" description="covalent" evidence="10">
    <location>
        <position position="124"/>
    </location>
    <ligand>
        <name>heme</name>
        <dbReference type="ChEBI" id="CHEBI:30413"/>
    </ligand>
</feature>
<sequence length="151" mass="16550">MTPRRKKRLYLVVLVLVGVSAATALALTAFRENLVYFYSPTEIARGQAPENRTFRIGGLVKDGSVERSEDSLDVRFVITDTAHHVPIEYSGVLPDLFREGQGIVANGKLTADGVFKAEQVLAKHDEEYMPPEAAEALKKAGAKPPHSMAEQ</sequence>
<evidence type="ECO:0000256" key="8">
    <source>
        <dbReference type="ARBA" id="ARBA00023004"/>
    </source>
</evidence>
<feature type="region of interest" description="Disordered" evidence="11">
    <location>
        <begin position="126"/>
        <end position="151"/>
    </location>
</feature>
<evidence type="ECO:0000256" key="3">
    <source>
        <dbReference type="ARBA" id="ARBA00022692"/>
    </source>
</evidence>
<evidence type="ECO:0000256" key="11">
    <source>
        <dbReference type="SAM" id="MobiDB-lite"/>
    </source>
</evidence>
<evidence type="ECO:0000256" key="2">
    <source>
        <dbReference type="ARBA" id="ARBA00022617"/>
    </source>
</evidence>
<evidence type="ECO:0000256" key="6">
    <source>
        <dbReference type="ARBA" id="ARBA00022968"/>
    </source>
</evidence>
<dbReference type="NCBIfam" id="NF009729">
    <property type="entry name" value="PRK13254.1-3"/>
    <property type="match status" value="1"/>
</dbReference>
<keyword evidence="8 10" id="KW-0408">Iron</keyword>
<feature type="topological domain" description="Cytoplasmic" evidence="10">
    <location>
        <begin position="1"/>
        <end position="8"/>
    </location>
</feature>
<dbReference type="PANTHER" id="PTHR34128:SF2">
    <property type="entry name" value="CYTOCHROME C-TYPE BIOGENESIS PROTEIN CCME HOMOLOG, MITOCHONDRIAL"/>
    <property type="match status" value="1"/>
</dbReference>
<comment type="similarity">
    <text evidence="10">Belongs to the CcmE/CycJ family.</text>
</comment>
<keyword evidence="9 10" id="KW-0472">Membrane</keyword>
<gene>
    <name evidence="10 12" type="primary">ccmE</name>
    <name evidence="10" type="synonym">cycJ</name>
    <name evidence="12" type="ORF">ACERLL_04740</name>
</gene>
<comment type="subcellular location">
    <subcellularLocation>
        <location evidence="10">Cell membrane</location>
        <topology evidence="10">Single-pass type II membrane protein</topology>
    </subcellularLocation>
    <subcellularLocation>
        <location evidence="1">Membrane</location>
    </subcellularLocation>
</comment>
<feature type="binding site" description="axial binding residue" evidence="10">
    <location>
        <position position="128"/>
    </location>
    <ligand>
        <name>heme</name>
        <dbReference type="ChEBI" id="CHEBI:30413"/>
    </ligand>
    <ligandPart>
        <name>Fe</name>
        <dbReference type="ChEBI" id="CHEBI:18248"/>
    </ligandPart>
</feature>
<evidence type="ECO:0000256" key="10">
    <source>
        <dbReference type="HAMAP-Rule" id="MF_01959"/>
    </source>
</evidence>